<dbReference type="RefSeq" id="WP_258818765.1">
    <property type="nucleotide sequence ID" value="NZ_JANUGW010000019.1"/>
</dbReference>
<dbReference type="EMBL" id="JANUGW010000019">
    <property type="protein sequence ID" value="MCS0584203.1"/>
    <property type="molecule type" value="Genomic_DNA"/>
</dbReference>
<name>A0ABT1ZW82_9BURK</name>
<evidence type="ECO:0008006" key="4">
    <source>
        <dbReference type="Google" id="ProtNLM"/>
    </source>
</evidence>
<protein>
    <recommendedName>
        <fullName evidence="4">Lipoprotein</fullName>
    </recommendedName>
</protein>
<dbReference type="Proteomes" id="UP001204151">
    <property type="component" value="Unassembled WGS sequence"/>
</dbReference>
<organism evidence="2 3">
    <name type="scientific">Massilia pinisoli</name>
    <dbReference type="NCBI Taxonomy" id="1772194"/>
    <lineage>
        <taxon>Bacteria</taxon>
        <taxon>Pseudomonadati</taxon>
        <taxon>Pseudomonadota</taxon>
        <taxon>Betaproteobacteria</taxon>
        <taxon>Burkholderiales</taxon>
        <taxon>Oxalobacteraceae</taxon>
        <taxon>Telluria group</taxon>
        <taxon>Massilia</taxon>
    </lineage>
</organism>
<accession>A0ABT1ZW82</accession>
<sequence>MNPLIPSRSLAHLAGLALLLASSACRSDAPQLPSTGAERGSAPLLARIEAERGDAACDSDAQCHTIGVGAKACGGPERYLAWSSKNGDGTRLRALVAEHAAARRAEDAKAGMMSTCSVVPDPGAACVAGHCQLRAPTNGPGGTAPVAR</sequence>
<feature type="signal peptide" evidence="1">
    <location>
        <begin position="1"/>
        <end position="26"/>
    </location>
</feature>
<feature type="chain" id="PRO_5046349587" description="Lipoprotein" evidence="1">
    <location>
        <begin position="27"/>
        <end position="148"/>
    </location>
</feature>
<evidence type="ECO:0000313" key="3">
    <source>
        <dbReference type="Proteomes" id="UP001204151"/>
    </source>
</evidence>
<evidence type="ECO:0000313" key="2">
    <source>
        <dbReference type="EMBL" id="MCS0584203.1"/>
    </source>
</evidence>
<reference evidence="2 3" key="1">
    <citation type="submission" date="2022-08" db="EMBL/GenBank/DDBJ databases">
        <title>Reclassification of Massilia species as members of the genera Telluria, Duganella, Pseudoduganella, Mokoshia gen. nov. and Zemynaea gen. nov. using orthogonal and non-orthogonal genome-based approaches.</title>
        <authorList>
            <person name="Bowman J.P."/>
        </authorList>
    </citation>
    <scope>NUCLEOTIDE SEQUENCE [LARGE SCALE GENOMIC DNA]</scope>
    <source>
        <strain evidence="2 3">JCM 31316</strain>
    </source>
</reference>
<keyword evidence="1" id="KW-0732">Signal</keyword>
<comment type="caution">
    <text evidence="2">The sequence shown here is derived from an EMBL/GenBank/DDBJ whole genome shotgun (WGS) entry which is preliminary data.</text>
</comment>
<evidence type="ECO:0000256" key="1">
    <source>
        <dbReference type="SAM" id="SignalP"/>
    </source>
</evidence>
<proteinExistence type="predicted"/>
<gene>
    <name evidence="2" type="ORF">NX784_21640</name>
</gene>
<keyword evidence="3" id="KW-1185">Reference proteome</keyword>